<accession>A0A6A6IDB3</accession>
<reference evidence="1" key="1">
    <citation type="journal article" date="2020" name="Stud. Mycol.">
        <title>101 Dothideomycetes genomes: a test case for predicting lifestyles and emergence of pathogens.</title>
        <authorList>
            <person name="Haridas S."/>
            <person name="Albert R."/>
            <person name="Binder M."/>
            <person name="Bloem J."/>
            <person name="Labutti K."/>
            <person name="Salamov A."/>
            <person name="Andreopoulos B."/>
            <person name="Baker S."/>
            <person name="Barry K."/>
            <person name="Bills G."/>
            <person name="Bluhm B."/>
            <person name="Cannon C."/>
            <person name="Castanera R."/>
            <person name="Culley D."/>
            <person name="Daum C."/>
            <person name="Ezra D."/>
            <person name="Gonzalez J."/>
            <person name="Henrissat B."/>
            <person name="Kuo A."/>
            <person name="Liang C."/>
            <person name="Lipzen A."/>
            <person name="Lutzoni F."/>
            <person name="Magnuson J."/>
            <person name="Mondo S."/>
            <person name="Nolan M."/>
            <person name="Ohm R."/>
            <person name="Pangilinan J."/>
            <person name="Park H.-J."/>
            <person name="Ramirez L."/>
            <person name="Alfaro M."/>
            <person name="Sun H."/>
            <person name="Tritt A."/>
            <person name="Yoshinaga Y."/>
            <person name="Zwiers L.-H."/>
            <person name="Turgeon B."/>
            <person name="Goodwin S."/>
            <person name="Spatafora J."/>
            <person name="Crous P."/>
            <person name="Grigoriev I."/>
        </authorList>
    </citation>
    <scope>NUCLEOTIDE SEQUENCE</scope>
    <source>
        <strain evidence="1">CBS 122368</strain>
    </source>
</reference>
<protein>
    <submittedName>
        <fullName evidence="1">Uncharacterized protein</fullName>
    </submittedName>
</protein>
<keyword evidence="2" id="KW-1185">Reference proteome</keyword>
<name>A0A6A6IDB3_9PLEO</name>
<dbReference type="GeneID" id="54575765"/>
<gene>
    <name evidence="1" type="ORF">BU26DRAFT_349416</name>
</gene>
<evidence type="ECO:0000313" key="1">
    <source>
        <dbReference type="EMBL" id="KAF2247550.1"/>
    </source>
</evidence>
<sequence>MNILPSFRSRRAGWVWWGSWGAWAPNWGKRMTMVGLELPSCRCWSADPRRGLMRRRKCAGAVFGEEECGPGELGYSQEGARSAIADTIGDVEAQCGSGGRIA</sequence>
<dbReference type="RefSeq" id="XP_033682554.1">
    <property type="nucleotide sequence ID" value="XM_033822435.1"/>
</dbReference>
<organism evidence="1 2">
    <name type="scientific">Trematosphaeria pertusa</name>
    <dbReference type="NCBI Taxonomy" id="390896"/>
    <lineage>
        <taxon>Eukaryota</taxon>
        <taxon>Fungi</taxon>
        <taxon>Dikarya</taxon>
        <taxon>Ascomycota</taxon>
        <taxon>Pezizomycotina</taxon>
        <taxon>Dothideomycetes</taxon>
        <taxon>Pleosporomycetidae</taxon>
        <taxon>Pleosporales</taxon>
        <taxon>Massarineae</taxon>
        <taxon>Trematosphaeriaceae</taxon>
        <taxon>Trematosphaeria</taxon>
    </lineage>
</organism>
<dbReference type="AlphaFoldDB" id="A0A6A6IDB3"/>
<dbReference type="EMBL" id="ML987197">
    <property type="protein sequence ID" value="KAF2247550.1"/>
    <property type="molecule type" value="Genomic_DNA"/>
</dbReference>
<proteinExistence type="predicted"/>
<evidence type="ECO:0000313" key="2">
    <source>
        <dbReference type="Proteomes" id="UP000800094"/>
    </source>
</evidence>
<dbReference type="Proteomes" id="UP000800094">
    <property type="component" value="Unassembled WGS sequence"/>
</dbReference>